<protein>
    <submittedName>
        <fullName evidence="1">Uncharacterized protein</fullName>
    </submittedName>
</protein>
<accession>A0A1Q9DPF3</accession>
<comment type="caution">
    <text evidence="1">The sequence shown here is derived from an EMBL/GenBank/DDBJ whole genome shotgun (WGS) entry which is preliminary data.</text>
</comment>
<evidence type="ECO:0000313" key="2">
    <source>
        <dbReference type="Proteomes" id="UP000186817"/>
    </source>
</evidence>
<dbReference type="Proteomes" id="UP000186817">
    <property type="component" value="Unassembled WGS sequence"/>
</dbReference>
<sequence>MECLTARRSRRGHEPCHEYVVAGSSETVGNHCEEAQEPFNAGAWVNCRQQAEVLASASDSGNKKMGKVEKLTPLDFTAMVLHKNFLTPNAVLAHVQEYGSHAFPLYCLRNPKRLSDLIEGALQWRVLRVQVSQAHHDGNPDFRWPRGAALTAPLDGLWDVMSPVMREDVRHMQSRVIQFDIHVPVAGDWQPIPHCAQSWCKYVREGSAAYASKLSRSVPAERVQGLPIADEDP</sequence>
<proteinExistence type="predicted"/>
<dbReference type="AlphaFoldDB" id="A0A1Q9DPF3"/>
<reference evidence="1 2" key="1">
    <citation type="submission" date="2016-02" db="EMBL/GenBank/DDBJ databases">
        <title>Genome analysis of coral dinoflagellate symbionts highlights evolutionary adaptations to a symbiotic lifestyle.</title>
        <authorList>
            <person name="Aranda M."/>
            <person name="Li Y."/>
            <person name="Liew Y.J."/>
            <person name="Baumgarten S."/>
            <person name="Simakov O."/>
            <person name="Wilson M."/>
            <person name="Piel J."/>
            <person name="Ashoor H."/>
            <person name="Bougouffa S."/>
            <person name="Bajic V.B."/>
            <person name="Ryu T."/>
            <person name="Ravasi T."/>
            <person name="Bayer T."/>
            <person name="Micklem G."/>
            <person name="Kim H."/>
            <person name="Bhak J."/>
            <person name="Lajeunesse T.C."/>
            <person name="Voolstra C.R."/>
        </authorList>
    </citation>
    <scope>NUCLEOTIDE SEQUENCE [LARGE SCALE GENOMIC DNA]</scope>
    <source>
        <strain evidence="1 2">CCMP2467</strain>
    </source>
</reference>
<organism evidence="1 2">
    <name type="scientific">Symbiodinium microadriaticum</name>
    <name type="common">Dinoflagellate</name>
    <name type="synonym">Zooxanthella microadriatica</name>
    <dbReference type="NCBI Taxonomy" id="2951"/>
    <lineage>
        <taxon>Eukaryota</taxon>
        <taxon>Sar</taxon>
        <taxon>Alveolata</taxon>
        <taxon>Dinophyceae</taxon>
        <taxon>Suessiales</taxon>
        <taxon>Symbiodiniaceae</taxon>
        <taxon>Symbiodinium</taxon>
    </lineage>
</organism>
<dbReference type="EMBL" id="LSRX01000447">
    <property type="protein sequence ID" value="OLP97050.1"/>
    <property type="molecule type" value="Genomic_DNA"/>
</dbReference>
<name>A0A1Q9DPF3_SYMMI</name>
<keyword evidence="2" id="KW-1185">Reference proteome</keyword>
<dbReference type="OrthoDB" id="10288631at2759"/>
<gene>
    <name evidence="1" type="ORF">AK812_SmicGene20645</name>
</gene>
<evidence type="ECO:0000313" key="1">
    <source>
        <dbReference type="EMBL" id="OLP97050.1"/>
    </source>
</evidence>